<organism evidence="2 3">
    <name type="scientific">Nibrella viscosa</name>
    <dbReference type="NCBI Taxonomy" id="1084524"/>
    <lineage>
        <taxon>Bacteria</taxon>
        <taxon>Pseudomonadati</taxon>
        <taxon>Bacteroidota</taxon>
        <taxon>Cytophagia</taxon>
        <taxon>Cytophagales</taxon>
        <taxon>Spirosomataceae</taxon>
        <taxon>Nibrella</taxon>
    </lineage>
</organism>
<evidence type="ECO:0000259" key="1">
    <source>
        <dbReference type="PROSITE" id="PS51704"/>
    </source>
</evidence>
<evidence type="ECO:0000313" key="2">
    <source>
        <dbReference type="EMBL" id="GAA4415870.1"/>
    </source>
</evidence>
<reference evidence="3" key="1">
    <citation type="journal article" date="2019" name="Int. J. Syst. Evol. Microbiol.">
        <title>The Global Catalogue of Microorganisms (GCM) 10K type strain sequencing project: providing services to taxonomists for standard genome sequencing and annotation.</title>
        <authorList>
            <consortium name="The Broad Institute Genomics Platform"/>
            <consortium name="The Broad Institute Genome Sequencing Center for Infectious Disease"/>
            <person name="Wu L."/>
            <person name="Ma J."/>
        </authorList>
    </citation>
    <scope>NUCLEOTIDE SEQUENCE [LARGE SCALE GENOMIC DNA]</scope>
    <source>
        <strain evidence="3">JCM 17925</strain>
    </source>
</reference>
<dbReference type="CDD" id="cd08556">
    <property type="entry name" value="GDPD"/>
    <property type="match status" value="1"/>
</dbReference>
<keyword evidence="3" id="KW-1185">Reference proteome</keyword>
<proteinExistence type="predicted"/>
<protein>
    <recommendedName>
        <fullName evidence="1">GP-PDE domain-containing protein</fullName>
    </recommendedName>
</protein>
<dbReference type="InterPro" id="IPR030395">
    <property type="entry name" value="GP_PDE_dom"/>
</dbReference>
<dbReference type="RefSeq" id="WP_345270478.1">
    <property type="nucleotide sequence ID" value="NZ_BAABHB010000013.1"/>
</dbReference>
<feature type="domain" description="GP-PDE" evidence="1">
    <location>
        <begin position="184"/>
        <end position="424"/>
    </location>
</feature>
<dbReference type="PROSITE" id="PS51257">
    <property type="entry name" value="PROKAR_LIPOPROTEIN"/>
    <property type="match status" value="1"/>
</dbReference>
<gene>
    <name evidence="2" type="ORF">GCM10023187_46770</name>
</gene>
<sequence>MSVRRYTLLTGYILLTGWLLGCQTDYEKMVPVPALRSPAFSSPEARPLPAPLLRAVEGVYAVSDGANLVGGQVALKWTYLIQGRDTTHYLSVFTGREAVFFVLEGRRVGNTLLFEGYWRKLLNTDTGTARFTIPAEQGGSRLVSGEPVTGLLPITLQGTYSYGDAEPVFSVTFTYQRPLNTRPFAILAHRGGGRTSDLLPASENSVEMIRLASRLGATGIEIDIRFTKDGVPVLYHDEQLNLRLLKKSGLVGTVGDYTYQQLTTMVQLMHGERIPTLTEVLETVLTQTPLQLVWLDTKYQGGMETVRDIQQAYRQKAAAMGRKLDILIGLPDEQSVQQYEQLADPSAPALCELTVETVRRVDASVWAPRWTLGQQTETIQALQAEGRRVFTWTLDDPVYIEQYMNQGRFDGILSNYPSVIAFYHYAGQ</sequence>
<dbReference type="Gene3D" id="3.20.20.190">
    <property type="entry name" value="Phosphatidylinositol (PI) phosphodiesterase"/>
    <property type="match status" value="1"/>
</dbReference>
<dbReference type="PROSITE" id="PS51704">
    <property type="entry name" value="GP_PDE"/>
    <property type="match status" value="1"/>
</dbReference>
<dbReference type="InterPro" id="IPR017946">
    <property type="entry name" value="PLC-like_Pdiesterase_TIM-brl"/>
</dbReference>
<dbReference type="PANTHER" id="PTHR46211">
    <property type="entry name" value="GLYCEROPHOSPHORYL DIESTER PHOSPHODIESTERASE"/>
    <property type="match status" value="1"/>
</dbReference>
<evidence type="ECO:0000313" key="3">
    <source>
        <dbReference type="Proteomes" id="UP001500936"/>
    </source>
</evidence>
<dbReference type="Pfam" id="PF03009">
    <property type="entry name" value="GDPD"/>
    <property type="match status" value="1"/>
</dbReference>
<dbReference type="PANTHER" id="PTHR46211:SF14">
    <property type="entry name" value="GLYCEROPHOSPHODIESTER PHOSPHODIESTERASE"/>
    <property type="match status" value="1"/>
</dbReference>
<dbReference type="EMBL" id="BAABHB010000013">
    <property type="protein sequence ID" value="GAA4415870.1"/>
    <property type="molecule type" value="Genomic_DNA"/>
</dbReference>
<name>A0ABP8KU93_9BACT</name>
<dbReference type="Proteomes" id="UP001500936">
    <property type="component" value="Unassembled WGS sequence"/>
</dbReference>
<accession>A0ABP8KU93</accession>
<comment type="caution">
    <text evidence="2">The sequence shown here is derived from an EMBL/GenBank/DDBJ whole genome shotgun (WGS) entry which is preliminary data.</text>
</comment>
<dbReference type="SUPFAM" id="SSF51695">
    <property type="entry name" value="PLC-like phosphodiesterases"/>
    <property type="match status" value="1"/>
</dbReference>